<accession>H3DJR4</accession>
<keyword evidence="4" id="KW-0712">Selenocysteine</keyword>
<dbReference type="GO" id="GO:0001887">
    <property type="term" value="P:selenium compound metabolic process"/>
    <property type="evidence" value="ECO:0007669"/>
    <property type="project" value="TreeGrafter"/>
</dbReference>
<dbReference type="GO" id="GO:0008430">
    <property type="term" value="F:selenium binding"/>
    <property type="evidence" value="ECO:0007669"/>
    <property type="project" value="InterPro"/>
</dbReference>
<dbReference type="GO" id="GO:0005576">
    <property type="term" value="C:extracellular region"/>
    <property type="evidence" value="ECO:0007669"/>
    <property type="project" value="UniProtKB-SubCell"/>
</dbReference>
<dbReference type="Ensembl" id="ENSTNIT00000020993.1">
    <property type="protein sequence ID" value="ENSTNIP00000020760.1"/>
    <property type="gene ID" value="ENSTNIG00000017613.1"/>
</dbReference>
<dbReference type="Pfam" id="PF04592">
    <property type="entry name" value="SelP_N"/>
    <property type="match status" value="1"/>
</dbReference>
<reference evidence="8" key="3">
    <citation type="submission" date="2025-09" db="UniProtKB">
        <authorList>
            <consortium name="Ensembl"/>
        </authorList>
    </citation>
    <scope>IDENTIFICATION</scope>
</reference>
<keyword evidence="9" id="KW-1185">Reference proteome</keyword>
<dbReference type="InParanoid" id="H3DJR4"/>
<keyword evidence="2" id="KW-0964">Secreted</keyword>
<dbReference type="InterPro" id="IPR037941">
    <property type="entry name" value="SeP"/>
</dbReference>
<dbReference type="HOGENOM" id="CLU_064314_2_0_1"/>
<sequence>MEALVGRVVVVALLKASTPPCDAPFPRIGPLREKLSRRNVTEVSFVIVNEQEPVSRALYWQLRRRAPPGVPVYQQAPLQDDVWEALDGDKDDFLIYDRCGQLTFHIGLPYSSLRYTYVEAAVIATYQGNICNCSANCHISEHQQQQRKWRDAQSDQPDGHCGDRWSTHYPPPPSPSPPATHTHTDARPSHTHTSLDLPPPPPTSRLGCWFCRMSLTVGCLTVGCLNVG</sequence>
<protein>
    <submittedName>
        <fullName evidence="8">Selenoprotein P2</fullName>
    </submittedName>
</protein>
<dbReference type="InterPro" id="IPR007671">
    <property type="entry name" value="Selenoprotein-P_N"/>
</dbReference>
<evidence type="ECO:0000256" key="2">
    <source>
        <dbReference type="ARBA" id="ARBA00022525"/>
    </source>
</evidence>
<organism evidence="8 9">
    <name type="scientific">Tetraodon nigroviridis</name>
    <name type="common">Spotted green pufferfish</name>
    <name type="synonym">Chelonodon nigroviridis</name>
    <dbReference type="NCBI Taxonomy" id="99883"/>
    <lineage>
        <taxon>Eukaryota</taxon>
        <taxon>Metazoa</taxon>
        <taxon>Chordata</taxon>
        <taxon>Craniata</taxon>
        <taxon>Vertebrata</taxon>
        <taxon>Euteleostomi</taxon>
        <taxon>Actinopterygii</taxon>
        <taxon>Neopterygii</taxon>
        <taxon>Teleostei</taxon>
        <taxon>Neoteleostei</taxon>
        <taxon>Acanthomorphata</taxon>
        <taxon>Eupercaria</taxon>
        <taxon>Tetraodontiformes</taxon>
        <taxon>Tetradontoidea</taxon>
        <taxon>Tetraodontidae</taxon>
        <taxon>Tetraodon</taxon>
    </lineage>
</organism>
<reference evidence="9" key="1">
    <citation type="journal article" date="2004" name="Nature">
        <title>Genome duplication in the teleost fish Tetraodon nigroviridis reveals the early vertebrate proto-karyotype.</title>
        <authorList>
            <person name="Jaillon O."/>
            <person name="Aury J.-M."/>
            <person name="Brunet F."/>
            <person name="Petit J.-L."/>
            <person name="Stange-Thomann N."/>
            <person name="Mauceli E."/>
            <person name="Bouneau L."/>
            <person name="Fischer C."/>
            <person name="Ozouf-Costaz C."/>
            <person name="Bernot A."/>
            <person name="Nicaud S."/>
            <person name="Jaffe D."/>
            <person name="Fisher S."/>
            <person name="Lutfalla G."/>
            <person name="Dossat C."/>
            <person name="Segurens B."/>
            <person name="Dasilva C."/>
            <person name="Salanoubat M."/>
            <person name="Levy M."/>
            <person name="Boudet N."/>
            <person name="Castellano S."/>
            <person name="Anthouard V."/>
            <person name="Jubin C."/>
            <person name="Castelli V."/>
            <person name="Katinka M."/>
            <person name="Vacherie B."/>
            <person name="Biemont C."/>
            <person name="Skalli Z."/>
            <person name="Cattolico L."/>
            <person name="Poulain J."/>
            <person name="De Berardinis V."/>
            <person name="Cruaud C."/>
            <person name="Duprat S."/>
            <person name="Brottier P."/>
            <person name="Coutanceau J.-P."/>
            <person name="Gouzy J."/>
            <person name="Parra G."/>
            <person name="Lardier G."/>
            <person name="Chapple C."/>
            <person name="McKernan K.J."/>
            <person name="McEwan P."/>
            <person name="Bosak S."/>
            <person name="Kellis M."/>
            <person name="Volff J.-N."/>
            <person name="Guigo R."/>
            <person name="Zody M.C."/>
            <person name="Mesirov J."/>
            <person name="Lindblad-Toh K."/>
            <person name="Birren B."/>
            <person name="Nusbaum C."/>
            <person name="Kahn D."/>
            <person name="Robinson-Rechavi M."/>
            <person name="Laudet V."/>
            <person name="Schachter V."/>
            <person name="Quetier F."/>
            <person name="Saurin W."/>
            <person name="Scarpelli C."/>
            <person name="Wincker P."/>
            <person name="Lander E.S."/>
            <person name="Weissenbach J."/>
            <person name="Roest Crollius H."/>
        </authorList>
    </citation>
    <scope>NUCLEOTIDE SEQUENCE [LARGE SCALE GENOMIC DNA]</scope>
</reference>
<evidence type="ECO:0000259" key="7">
    <source>
        <dbReference type="Pfam" id="PF04592"/>
    </source>
</evidence>
<feature type="compositionally biased region" description="Pro residues" evidence="6">
    <location>
        <begin position="169"/>
        <end position="178"/>
    </location>
</feature>
<dbReference type="PANTHER" id="PTHR10105:SF4">
    <property type="entry name" value="SELENOPROTEIN P2"/>
    <property type="match status" value="1"/>
</dbReference>
<evidence type="ECO:0000313" key="9">
    <source>
        <dbReference type="Proteomes" id="UP000007303"/>
    </source>
</evidence>
<feature type="compositionally biased region" description="Basic and acidic residues" evidence="6">
    <location>
        <begin position="148"/>
        <end position="166"/>
    </location>
</feature>
<evidence type="ECO:0000313" key="8">
    <source>
        <dbReference type="Ensembl" id="ENSTNIP00000020760.1"/>
    </source>
</evidence>
<feature type="domain" description="Selenoprotein P N-terminal" evidence="7">
    <location>
        <begin position="1"/>
        <end position="191"/>
    </location>
</feature>
<evidence type="ECO:0000256" key="3">
    <source>
        <dbReference type="ARBA" id="ARBA00022729"/>
    </source>
</evidence>
<proteinExistence type="predicted"/>
<dbReference type="AlphaFoldDB" id="H3DJR4"/>
<keyword evidence="3" id="KW-0732">Signal</keyword>
<evidence type="ECO:0000256" key="4">
    <source>
        <dbReference type="ARBA" id="ARBA00022933"/>
    </source>
</evidence>
<dbReference type="STRING" id="99883.ENSTNIP00000020760"/>
<dbReference type="GeneTree" id="ENSGT00510000049326"/>
<reference evidence="8" key="2">
    <citation type="submission" date="2025-08" db="UniProtKB">
        <authorList>
            <consortium name="Ensembl"/>
        </authorList>
    </citation>
    <scope>IDENTIFICATION</scope>
</reference>
<dbReference type="PANTHER" id="PTHR10105">
    <property type="entry name" value="SELENOPROTEIN P"/>
    <property type="match status" value="1"/>
</dbReference>
<dbReference type="Proteomes" id="UP000007303">
    <property type="component" value="Unassembled WGS sequence"/>
</dbReference>
<name>H3DJR4_TETNG</name>
<comment type="subcellular location">
    <subcellularLocation>
        <location evidence="1">Secreted</location>
    </subcellularLocation>
</comment>
<feature type="region of interest" description="Disordered" evidence="6">
    <location>
        <begin position="147"/>
        <end position="199"/>
    </location>
</feature>
<evidence type="ECO:0000256" key="6">
    <source>
        <dbReference type="SAM" id="MobiDB-lite"/>
    </source>
</evidence>
<dbReference type="OMA" id="NCHISEH"/>
<keyword evidence="5" id="KW-0325">Glycoprotein</keyword>
<evidence type="ECO:0000256" key="1">
    <source>
        <dbReference type="ARBA" id="ARBA00004613"/>
    </source>
</evidence>
<evidence type="ECO:0000256" key="5">
    <source>
        <dbReference type="ARBA" id="ARBA00023180"/>
    </source>
</evidence>